<comment type="caution">
    <text evidence="1">The sequence shown here is derived from an EMBL/GenBank/DDBJ whole genome shotgun (WGS) entry which is preliminary data.</text>
</comment>
<evidence type="ECO:0000313" key="2">
    <source>
        <dbReference type="Proteomes" id="UP000295805"/>
    </source>
</evidence>
<dbReference type="GeneID" id="89529622"/>
<name>A0A4R3ZUM6_9ACTN</name>
<dbReference type="InterPro" id="IPR036291">
    <property type="entry name" value="NAD(P)-bd_dom_sf"/>
</dbReference>
<dbReference type="RefSeq" id="WP_243699673.1">
    <property type="nucleotide sequence ID" value="NZ_CP143053.1"/>
</dbReference>
<dbReference type="Proteomes" id="UP000295805">
    <property type="component" value="Unassembled WGS sequence"/>
</dbReference>
<evidence type="ECO:0008006" key="3">
    <source>
        <dbReference type="Google" id="ProtNLM"/>
    </source>
</evidence>
<sequence>MSTPVGRRRAVVVTGASGGIGAAVARRLAAEFPNAPVVLGHRSTEPAGLTAELAARSSNSCADSPQRRDASGCAGFISGQKLDVDGGYGV</sequence>
<proteinExistence type="predicted"/>
<reference evidence="1 2" key="1">
    <citation type="submission" date="2019-03" db="EMBL/GenBank/DDBJ databases">
        <title>Root nodule microbial communities of legume samples collected from USA, Mexico and Botswana.</title>
        <authorList>
            <person name="Hirsch A."/>
        </authorList>
    </citation>
    <scope>NUCLEOTIDE SEQUENCE [LARGE SCALE GENOMIC DNA]</scope>
    <source>
        <strain evidence="1 2">55</strain>
    </source>
</reference>
<evidence type="ECO:0000313" key="1">
    <source>
        <dbReference type="EMBL" id="TCW24161.1"/>
    </source>
</evidence>
<dbReference type="Gene3D" id="3.40.50.720">
    <property type="entry name" value="NAD(P)-binding Rossmann-like Domain"/>
    <property type="match status" value="1"/>
</dbReference>
<gene>
    <name evidence="1" type="ORF">EDD19_10897</name>
</gene>
<dbReference type="SUPFAM" id="SSF51735">
    <property type="entry name" value="NAD(P)-binding Rossmann-fold domains"/>
    <property type="match status" value="1"/>
</dbReference>
<protein>
    <recommendedName>
        <fullName evidence="3">Short subunit dehydrogenase</fullName>
    </recommendedName>
</protein>
<organism evidence="1 2">
    <name type="scientific">Dietzia cinnamea</name>
    <dbReference type="NCBI Taxonomy" id="321318"/>
    <lineage>
        <taxon>Bacteria</taxon>
        <taxon>Bacillati</taxon>
        <taxon>Actinomycetota</taxon>
        <taxon>Actinomycetes</taxon>
        <taxon>Mycobacteriales</taxon>
        <taxon>Dietziaceae</taxon>
        <taxon>Dietzia</taxon>
    </lineage>
</organism>
<dbReference type="AlphaFoldDB" id="A0A4R3ZUM6"/>
<dbReference type="EMBL" id="SMCX01000008">
    <property type="protein sequence ID" value="TCW24161.1"/>
    <property type="molecule type" value="Genomic_DNA"/>
</dbReference>
<accession>A0A4R3ZUM6</accession>